<evidence type="ECO:0000313" key="2">
    <source>
        <dbReference type="EMBL" id="AKO53560.1"/>
    </source>
</evidence>
<dbReference type="EMBL" id="CP011494">
    <property type="protein sequence ID" value="AKO53560.1"/>
    <property type="molecule type" value="Genomic_DNA"/>
</dbReference>
<reference evidence="2 3" key="1">
    <citation type="submission" date="2015-05" db="EMBL/GenBank/DDBJ databases">
        <title>Complete genome of Marinobacter psychrophilus strain 20041T isolated from sea-ice of the Canadian Basin.</title>
        <authorList>
            <person name="Song L."/>
            <person name="Ren L."/>
            <person name="Yu Y."/>
            <person name="Wang X."/>
        </authorList>
    </citation>
    <scope>NUCLEOTIDE SEQUENCE [LARGE SCALE GENOMIC DNA]</scope>
    <source>
        <strain evidence="2 3">20041</strain>
    </source>
</reference>
<proteinExistence type="predicted"/>
<keyword evidence="3" id="KW-1185">Reference proteome</keyword>
<dbReference type="CDD" id="cd00293">
    <property type="entry name" value="USP-like"/>
    <property type="match status" value="1"/>
</dbReference>
<dbReference type="PATRIC" id="fig|330734.3.peg.3156"/>
<dbReference type="InterPro" id="IPR006016">
    <property type="entry name" value="UspA"/>
</dbReference>
<evidence type="ECO:0000259" key="1">
    <source>
        <dbReference type="Pfam" id="PF00582"/>
    </source>
</evidence>
<dbReference type="Pfam" id="PF00582">
    <property type="entry name" value="Usp"/>
    <property type="match status" value="1"/>
</dbReference>
<dbReference type="Proteomes" id="UP000036406">
    <property type="component" value="Chromosome"/>
</dbReference>
<dbReference type="SUPFAM" id="SSF52402">
    <property type="entry name" value="Adenine nucleotide alpha hydrolases-like"/>
    <property type="match status" value="1"/>
</dbReference>
<organism evidence="2 3">
    <name type="scientific">Marinobacter psychrophilus</name>
    <dbReference type="NCBI Taxonomy" id="330734"/>
    <lineage>
        <taxon>Bacteria</taxon>
        <taxon>Pseudomonadati</taxon>
        <taxon>Pseudomonadota</taxon>
        <taxon>Gammaproteobacteria</taxon>
        <taxon>Pseudomonadales</taxon>
        <taxon>Marinobacteraceae</taxon>
        <taxon>Marinobacter</taxon>
    </lineage>
</organism>
<accession>A0A0H4I782</accession>
<dbReference type="RefSeq" id="WP_048387427.1">
    <property type="nucleotide sequence ID" value="NZ_CP011494.1"/>
</dbReference>
<dbReference type="KEGG" id="mpq:ABA45_14980"/>
<dbReference type="Gene3D" id="3.40.50.620">
    <property type="entry name" value="HUPs"/>
    <property type="match status" value="1"/>
</dbReference>
<protein>
    <submittedName>
        <fullName evidence="2">Universal stress protein UspA</fullName>
    </submittedName>
</protein>
<sequence length="162" mass="17382">MFHRILLAIDTEDDDEAKHTLAEGVRLLAEGGELHLASVFSPGGAGFFPHVSDDTPQDREKVVRDKLNLLARKYLPMNQAAHLHVMCGTPSEKLVALAAQAEVDLLLLVSRGPGGLWPLRRATVEYVTVNAPCAVLVMPVVAVAENAGAIAPSGNEEAEENR</sequence>
<feature type="domain" description="UspA" evidence="1">
    <location>
        <begin position="1"/>
        <end position="138"/>
    </location>
</feature>
<dbReference type="AlphaFoldDB" id="A0A0H4I782"/>
<dbReference type="InterPro" id="IPR014729">
    <property type="entry name" value="Rossmann-like_a/b/a_fold"/>
</dbReference>
<evidence type="ECO:0000313" key="3">
    <source>
        <dbReference type="Proteomes" id="UP000036406"/>
    </source>
</evidence>
<name>A0A0H4I782_9GAMM</name>
<dbReference type="STRING" id="330734.ABA45_14980"/>
<gene>
    <name evidence="2" type="ORF">ABA45_14980</name>
</gene>